<feature type="region of interest" description="Disordered" evidence="1">
    <location>
        <begin position="93"/>
        <end position="123"/>
    </location>
</feature>
<dbReference type="EMBL" id="MU006607">
    <property type="protein sequence ID" value="KAF2742539.1"/>
    <property type="molecule type" value="Genomic_DNA"/>
</dbReference>
<reference evidence="2" key="1">
    <citation type="journal article" date="2020" name="Stud. Mycol.">
        <title>101 Dothideomycetes genomes: a test case for predicting lifestyles and emergence of pathogens.</title>
        <authorList>
            <person name="Haridas S."/>
            <person name="Albert R."/>
            <person name="Binder M."/>
            <person name="Bloem J."/>
            <person name="Labutti K."/>
            <person name="Salamov A."/>
            <person name="Andreopoulos B."/>
            <person name="Baker S."/>
            <person name="Barry K."/>
            <person name="Bills G."/>
            <person name="Bluhm B."/>
            <person name="Cannon C."/>
            <person name="Castanera R."/>
            <person name="Culley D."/>
            <person name="Daum C."/>
            <person name="Ezra D."/>
            <person name="Gonzalez J."/>
            <person name="Henrissat B."/>
            <person name="Kuo A."/>
            <person name="Liang C."/>
            <person name="Lipzen A."/>
            <person name="Lutzoni F."/>
            <person name="Magnuson J."/>
            <person name="Mondo S."/>
            <person name="Nolan M."/>
            <person name="Ohm R."/>
            <person name="Pangilinan J."/>
            <person name="Park H.-J."/>
            <person name="Ramirez L."/>
            <person name="Alfaro M."/>
            <person name="Sun H."/>
            <person name="Tritt A."/>
            <person name="Yoshinaga Y."/>
            <person name="Zwiers L.-H."/>
            <person name="Turgeon B."/>
            <person name="Goodwin S."/>
            <person name="Spatafora J."/>
            <person name="Crous P."/>
            <person name="Grigoriev I."/>
        </authorList>
    </citation>
    <scope>NUCLEOTIDE SEQUENCE</scope>
    <source>
        <strain evidence="2">CBS 119925</strain>
    </source>
</reference>
<name>A0A6A6UXQ4_9PLEO</name>
<dbReference type="AlphaFoldDB" id="A0A6A6UXQ4"/>
<sequence>MRWCKECGQNDRDLKPGKSDRTGGRACFKQQRECLVRSAVRRKRHEKRGRHGSHASCPGCPPGRHASLHYPESYWFHQLAALPLASPLGQTAGHSCTSPPLSPQPQTTHESTCASRWTRGPSEGCRSSCTTVRGAACAALLAALRVTAVLSHARRDPLIRLSASSSRATGMLYCVRSCCCCQLGAAHETRRTSPAAGRGRTLPQSAQRTRAAIREDRHTRNRTSARLTRADEKHQGWITTL</sequence>
<feature type="region of interest" description="Disordered" evidence="1">
    <location>
        <begin position="38"/>
        <end position="58"/>
    </location>
</feature>
<proteinExistence type="predicted"/>
<accession>A0A6A6UXQ4</accession>
<protein>
    <submittedName>
        <fullName evidence="2">Uncharacterized protein</fullName>
    </submittedName>
</protein>
<evidence type="ECO:0000313" key="2">
    <source>
        <dbReference type="EMBL" id="KAF2742539.1"/>
    </source>
</evidence>
<feature type="region of interest" description="Disordered" evidence="1">
    <location>
        <begin position="191"/>
        <end position="241"/>
    </location>
</feature>
<gene>
    <name evidence="2" type="ORF">M011DRAFT_265212</name>
</gene>
<keyword evidence="3" id="KW-1185">Reference proteome</keyword>
<organism evidence="2 3">
    <name type="scientific">Sporormia fimetaria CBS 119925</name>
    <dbReference type="NCBI Taxonomy" id="1340428"/>
    <lineage>
        <taxon>Eukaryota</taxon>
        <taxon>Fungi</taxon>
        <taxon>Dikarya</taxon>
        <taxon>Ascomycota</taxon>
        <taxon>Pezizomycotina</taxon>
        <taxon>Dothideomycetes</taxon>
        <taxon>Pleosporomycetidae</taxon>
        <taxon>Pleosporales</taxon>
        <taxon>Sporormiaceae</taxon>
        <taxon>Sporormia</taxon>
    </lineage>
</organism>
<evidence type="ECO:0000313" key="3">
    <source>
        <dbReference type="Proteomes" id="UP000799440"/>
    </source>
</evidence>
<dbReference type="Proteomes" id="UP000799440">
    <property type="component" value="Unassembled WGS sequence"/>
</dbReference>
<evidence type="ECO:0000256" key="1">
    <source>
        <dbReference type="SAM" id="MobiDB-lite"/>
    </source>
</evidence>
<feature type="compositionally biased region" description="Basic residues" evidence="1">
    <location>
        <begin position="39"/>
        <end position="53"/>
    </location>
</feature>